<evidence type="ECO:0000313" key="2">
    <source>
        <dbReference type="Proteomes" id="UP000199400"/>
    </source>
</evidence>
<sequence length="502" mass="56505">MPLVLRPARIDEYEDDDELELELSVGLYTPSGPAFSPSIVLSELWLMDKRPANTLSMRGALTYERVRFLGEPQIFTPPQNGNFTAIPEKAPLERVTIEIDDNCHGILRTVTQEDSSWHIYVPDEDGCLLFGPHLMRPVAATDFGVYRVAAQRVADLATPPYVDNDFVTQKSYWTLHADAWPYEDHDWGERYIDRDDPNDPNDTYDLYYPWFASMQVAVRVQEFAKPFLVGDANTGVFPWVYLRVIPGQACGTTSCYVGASQAVYVSDSASNHDSQDEHALAHEMFHWFHHMFLAAFHGNGNCDTVPWSGAFGEGFANVMAPFVTGQPWIFTGYDNSIETEDPDFQGKVEFATGLNENVAGLPYDLYNTRSDCGSGGWTWRIFWDFLDGAEAEPWGEFADFLDADDTLPVNPTITDYGTNFDTFGGLFKFQDVLVRYLGGNYMPTNPLRPDLIDRGQDGVDMTEFLDGVICRGHENWNDISDIVLEMMNFGEYDPASAPAICQ</sequence>
<dbReference type="Proteomes" id="UP000199400">
    <property type="component" value="Unassembled WGS sequence"/>
</dbReference>
<dbReference type="EMBL" id="FOMX01000007">
    <property type="protein sequence ID" value="SFE03265.1"/>
    <property type="molecule type" value="Genomic_DNA"/>
</dbReference>
<organism evidence="1 2">
    <name type="scientific">Nannocystis exedens</name>
    <dbReference type="NCBI Taxonomy" id="54"/>
    <lineage>
        <taxon>Bacteria</taxon>
        <taxon>Pseudomonadati</taxon>
        <taxon>Myxococcota</taxon>
        <taxon>Polyangia</taxon>
        <taxon>Nannocystales</taxon>
        <taxon>Nannocystaceae</taxon>
        <taxon>Nannocystis</taxon>
    </lineage>
</organism>
<reference evidence="2" key="1">
    <citation type="submission" date="2016-10" db="EMBL/GenBank/DDBJ databases">
        <authorList>
            <person name="Varghese N."/>
            <person name="Submissions S."/>
        </authorList>
    </citation>
    <scope>NUCLEOTIDE SEQUENCE [LARGE SCALE GENOMIC DNA]</scope>
    <source>
        <strain evidence="2">ATCC 25963</strain>
    </source>
</reference>
<dbReference type="STRING" id="54.SAMN02745121_02768"/>
<protein>
    <submittedName>
        <fullName evidence="1">Uncharacterized protein</fullName>
    </submittedName>
</protein>
<name>A0A1I1X771_9BACT</name>
<gene>
    <name evidence="1" type="ORF">SAMN02745121_02768</name>
</gene>
<dbReference type="RefSeq" id="WP_143140482.1">
    <property type="nucleotide sequence ID" value="NZ_FOMX01000007.1"/>
</dbReference>
<evidence type="ECO:0000313" key="1">
    <source>
        <dbReference type="EMBL" id="SFE03265.1"/>
    </source>
</evidence>
<proteinExistence type="predicted"/>
<accession>A0A1I1X771</accession>
<dbReference type="AlphaFoldDB" id="A0A1I1X771"/>
<dbReference type="OrthoDB" id="9756388at2"/>
<keyword evidence="2" id="KW-1185">Reference proteome</keyword>